<dbReference type="InterPro" id="IPR011990">
    <property type="entry name" value="TPR-like_helical_dom_sf"/>
</dbReference>
<dbReference type="OrthoDB" id="5229512at2759"/>
<dbReference type="EMBL" id="LKMD01000104">
    <property type="protein sequence ID" value="PIA95093.1"/>
    <property type="molecule type" value="Genomic_DNA"/>
</dbReference>
<evidence type="ECO:0000313" key="4">
    <source>
        <dbReference type="Proteomes" id="UP001302367"/>
    </source>
</evidence>
<dbReference type="Gene3D" id="1.25.40.10">
    <property type="entry name" value="Tetratricopeptide repeat domain"/>
    <property type="match status" value="1"/>
</dbReference>
<proteinExistence type="predicted"/>
<organism evidence="1 3">
    <name type="scientific">Cercospora beticola</name>
    <name type="common">Sugarbeet leaf spot fungus</name>
    <dbReference type="NCBI Taxonomy" id="122368"/>
    <lineage>
        <taxon>Eukaryota</taxon>
        <taxon>Fungi</taxon>
        <taxon>Dikarya</taxon>
        <taxon>Ascomycota</taxon>
        <taxon>Pezizomycotina</taxon>
        <taxon>Dothideomycetes</taxon>
        <taxon>Dothideomycetidae</taxon>
        <taxon>Mycosphaerellales</taxon>
        <taxon>Mycosphaerellaceae</taxon>
        <taxon>Cercospora</taxon>
    </lineage>
</organism>
<dbReference type="EMBL" id="CP134189">
    <property type="protein sequence ID" value="WPB05339.1"/>
    <property type="molecule type" value="Genomic_DNA"/>
</dbReference>
<accession>A0A2G5HS19</accession>
<evidence type="ECO:0000313" key="3">
    <source>
        <dbReference type="Proteomes" id="UP000230605"/>
    </source>
</evidence>
<keyword evidence="4" id="KW-1185">Reference proteome</keyword>
<evidence type="ECO:0000313" key="1">
    <source>
        <dbReference type="EMBL" id="PIA95093.1"/>
    </source>
</evidence>
<dbReference type="Proteomes" id="UP001302367">
    <property type="component" value="Chromosome 6"/>
</dbReference>
<name>A0A2G5HS19_CERBT</name>
<dbReference type="AlphaFoldDB" id="A0A2G5HS19"/>
<dbReference type="SUPFAM" id="SSF48452">
    <property type="entry name" value="TPR-like"/>
    <property type="match status" value="1"/>
</dbReference>
<protein>
    <submittedName>
        <fullName evidence="1">Uncharacterized protein</fullName>
    </submittedName>
</protein>
<evidence type="ECO:0000313" key="2">
    <source>
        <dbReference type="EMBL" id="WPB05339.1"/>
    </source>
</evidence>
<reference evidence="2 4" key="2">
    <citation type="submission" date="2023-09" db="EMBL/GenBank/DDBJ databases">
        <title>Complete-Gapless Cercospora beticola genome.</title>
        <authorList>
            <person name="Wyatt N.A."/>
            <person name="Spanner R.E."/>
            <person name="Bolton M.D."/>
        </authorList>
    </citation>
    <scope>NUCLEOTIDE SEQUENCE [LARGE SCALE GENOMIC DNA]</scope>
    <source>
        <strain evidence="2">Cb09-40</strain>
    </source>
</reference>
<sequence length="429" mass="49357">MASVEALPRTHLLSLPPEVREEIYRLLLCPAANCTVHSDEYITYRYGPALQLLLTNRLIYIEARKVFRDLNQFVRIETPWPEARNHVATEGHVPIIIADQKAAKFDKHVMVMSIDAPQHSSLQWDVQKFVILADDVDKFAEMWMYSGLTHPGLNEHLRLILELRDPYRLEGEEKKISEALQKKLLLPFGVIKNLNAVSREDGTVFTGTLCPSPNIEKELRKLQTEPYHSPEHCLREATRLKFEGNAELAKRNFQGALKLYNDAWKAMHIVVKGKQRHIHADAFFARELREEPYTGKNGQTERLMLRIQLVANTCEVYLRMKEWWLCHFWGMRTINMLRDAIHTENAELLAPEDEAVREFPGAAQMGKIYYRTAVASKELGNEYEARRLLRVARAYLPDDEAVKREIAATALSLGGPSPHPWARTFAPQS</sequence>
<reference evidence="1 3" key="1">
    <citation type="submission" date="2015-10" db="EMBL/GenBank/DDBJ databases">
        <title>The cercosporin biosynthetic gene cluster was horizontally transferred to several fungal lineages and shown to be expanded in Cercospora beticola based on microsynteny with recipient genomes.</title>
        <authorList>
            <person name="De Jonge R."/>
            <person name="Ebert M.K."/>
            <person name="Suttle J.C."/>
            <person name="Jurick Ii W.M."/>
            <person name="Secor G.A."/>
            <person name="Thomma B.P."/>
            <person name="Van De Peer Y."/>
            <person name="Bolton M.D."/>
        </authorList>
    </citation>
    <scope>NUCLEOTIDE SEQUENCE [LARGE SCALE GENOMIC DNA]</scope>
    <source>
        <strain evidence="1 3">09-40</strain>
    </source>
</reference>
<dbReference type="Proteomes" id="UP000230605">
    <property type="component" value="Chromosome 6"/>
</dbReference>
<gene>
    <name evidence="1" type="ORF">CB0940_08756</name>
    <name evidence="2" type="ORF">RHO25_009991</name>
</gene>